<reference evidence="1 2" key="1">
    <citation type="submission" date="2019-04" db="EMBL/GenBank/DDBJ databases">
        <title>Crenobacter sp. nov.</title>
        <authorList>
            <person name="Shi S."/>
        </authorList>
    </citation>
    <scope>NUCLEOTIDE SEQUENCE [LARGE SCALE GENOMIC DNA]</scope>
    <source>
        <strain evidence="1 2">GY 70310</strain>
    </source>
</reference>
<dbReference type="InterPro" id="IPR019660">
    <property type="entry name" value="Put_sensory_transdc_reg_YbjN"/>
</dbReference>
<gene>
    <name evidence="1" type="ORF">E5K04_12485</name>
</gene>
<evidence type="ECO:0000313" key="1">
    <source>
        <dbReference type="EMBL" id="TIC80316.1"/>
    </source>
</evidence>
<dbReference type="AlphaFoldDB" id="A0A4T0UP55"/>
<protein>
    <recommendedName>
        <fullName evidence="3">YbjN domain-containing protein</fullName>
    </recommendedName>
</protein>
<organism evidence="1 2">
    <name type="scientific">Crenobacter intestini</name>
    <dbReference type="NCBI Taxonomy" id="2563443"/>
    <lineage>
        <taxon>Bacteria</taxon>
        <taxon>Pseudomonadati</taxon>
        <taxon>Pseudomonadota</taxon>
        <taxon>Betaproteobacteria</taxon>
        <taxon>Neisseriales</taxon>
        <taxon>Neisseriaceae</taxon>
        <taxon>Crenobacter</taxon>
    </lineage>
</organism>
<name>A0A4T0UP55_9NEIS</name>
<dbReference type="OrthoDB" id="9792176at2"/>
<comment type="caution">
    <text evidence="1">The sequence shown here is derived from an EMBL/GenBank/DDBJ whole genome shotgun (WGS) entry which is preliminary data.</text>
</comment>
<evidence type="ECO:0000313" key="2">
    <source>
        <dbReference type="Proteomes" id="UP000308891"/>
    </source>
</evidence>
<dbReference type="Pfam" id="PF10722">
    <property type="entry name" value="YbjN"/>
    <property type="match status" value="1"/>
</dbReference>
<sequence length="267" mass="29549">MSRTYQPVSLEALADVEDIGHLQVIAPPTLSAGDAVWLDRLSEDELQLVTVHAGEPIPAGATVYLAGECDEEEVQLSRGGSTDSPCFGLRRVPQRTGDETGVPARDWSALPLGTVARDFCDERFDGRCELSGEAEAGITVFTTGYTIQGQAHYKLFIEAEERRCWLALFLYTPLFVPEARRDELCRLLMHINDQWRVPGALLLRNGGQICYRQIVDFEGCEVTPRALHNMLQIAGDVHATWFDAYARVALAGQSLEDVLASRQQAQD</sequence>
<dbReference type="RefSeq" id="WP_136554591.1">
    <property type="nucleotide sequence ID" value="NZ_STGJ01000014.1"/>
</dbReference>
<dbReference type="Proteomes" id="UP000308891">
    <property type="component" value="Unassembled WGS sequence"/>
</dbReference>
<keyword evidence="2" id="KW-1185">Reference proteome</keyword>
<evidence type="ECO:0008006" key="3">
    <source>
        <dbReference type="Google" id="ProtNLM"/>
    </source>
</evidence>
<accession>A0A4T0UP55</accession>
<dbReference type="EMBL" id="STGJ01000014">
    <property type="protein sequence ID" value="TIC80316.1"/>
    <property type="molecule type" value="Genomic_DNA"/>
</dbReference>
<proteinExistence type="predicted"/>